<dbReference type="SUPFAM" id="SSF48295">
    <property type="entry name" value="TrpR-like"/>
    <property type="match status" value="1"/>
</dbReference>
<accession>C0VY03</accession>
<feature type="region of interest" description="Domain IV, binds dsDNA" evidence="8">
    <location>
        <begin position="338"/>
        <end position="464"/>
    </location>
</feature>
<feature type="binding site" evidence="8">
    <location>
        <position position="169"/>
    </location>
    <ligand>
        <name>ATP</name>
        <dbReference type="ChEBI" id="CHEBI:30616"/>
    </ligand>
</feature>
<evidence type="ECO:0000313" key="15">
    <source>
        <dbReference type="Proteomes" id="UP000010301"/>
    </source>
</evidence>
<comment type="caution">
    <text evidence="14">The sequence shown here is derived from an EMBL/GenBank/DDBJ whole genome shotgun (WGS) entry which is preliminary data.</text>
</comment>
<dbReference type="Pfam" id="PF00308">
    <property type="entry name" value="Bac_DnaA"/>
    <property type="match status" value="1"/>
</dbReference>
<dbReference type="FunFam" id="1.10.1750.10:FF:000002">
    <property type="entry name" value="Chromosomal replication initiator protein DnaA"/>
    <property type="match status" value="1"/>
</dbReference>
<dbReference type="Gene3D" id="3.30.300.180">
    <property type="match status" value="1"/>
</dbReference>
<dbReference type="InterPro" id="IPR013317">
    <property type="entry name" value="DnaA_dom"/>
</dbReference>
<feature type="binding site" evidence="8">
    <location>
        <position position="167"/>
    </location>
    <ligand>
        <name>ATP</name>
        <dbReference type="ChEBI" id="CHEBI:30616"/>
    </ligand>
</feature>
<dbReference type="PRINTS" id="PR00051">
    <property type="entry name" value="DNAA"/>
</dbReference>
<evidence type="ECO:0000259" key="13">
    <source>
        <dbReference type="SMART" id="SM00760"/>
    </source>
</evidence>
<name>C0VY03_9ACTO</name>
<dbReference type="InterPro" id="IPR003593">
    <property type="entry name" value="AAA+_ATPase"/>
</dbReference>
<dbReference type="HOGENOM" id="CLU_026910_3_1_11"/>
<feature type="domain" description="Chromosomal replication initiator DnaA C-terminal" evidence="13">
    <location>
        <begin position="366"/>
        <end position="436"/>
    </location>
</feature>
<dbReference type="SUPFAM" id="SSF52540">
    <property type="entry name" value="P-loop containing nucleoside triphosphate hydrolases"/>
    <property type="match status" value="1"/>
</dbReference>
<feature type="region of interest" description="Domain III, AAA+ region" evidence="8">
    <location>
        <begin position="121"/>
        <end position="337"/>
    </location>
</feature>
<keyword evidence="15" id="KW-1185">Reference proteome</keyword>
<dbReference type="GO" id="GO:0006275">
    <property type="term" value="P:regulation of DNA replication"/>
    <property type="evidence" value="ECO:0007669"/>
    <property type="project" value="UniProtKB-UniRule"/>
</dbReference>
<evidence type="ECO:0000256" key="8">
    <source>
        <dbReference type="HAMAP-Rule" id="MF_00377"/>
    </source>
</evidence>
<keyword evidence="7 8" id="KW-0238">DNA-binding</keyword>
<dbReference type="GO" id="GO:0005886">
    <property type="term" value="C:plasma membrane"/>
    <property type="evidence" value="ECO:0007669"/>
    <property type="project" value="TreeGrafter"/>
</dbReference>
<dbReference type="InterPro" id="IPR020591">
    <property type="entry name" value="Chromosome_initiator_DnaA-like"/>
</dbReference>
<reference evidence="14 15" key="1">
    <citation type="submission" date="2009-01" db="EMBL/GenBank/DDBJ databases">
        <authorList>
            <person name="Qin X."/>
            <person name="Bachman B."/>
            <person name="Battles P."/>
            <person name="Bell A."/>
            <person name="Bess C."/>
            <person name="Bickham C."/>
            <person name="Chaboub L."/>
            <person name="Chen D."/>
            <person name="Coyle M."/>
            <person name="Deiros D.R."/>
            <person name="Dinh H."/>
            <person name="Forbes L."/>
            <person name="Fowler G."/>
            <person name="Francisco L."/>
            <person name="Fu Q."/>
            <person name="Gubbala S."/>
            <person name="Hale W."/>
            <person name="Han Y."/>
            <person name="Hemphill L."/>
            <person name="Highlander S.K."/>
            <person name="Hirani K."/>
            <person name="Hogues M."/>
            <person name="Jackson L."/>
            <person name="Jakkamsetti A."/>
            <person name="Javaid M."/>
            <person name="Jiang H."/>
            <person name="Korchina V."/>
            <person name="Kovar C."/>
            <person name="Lara F."/>
            <person name="Lee S."/>
            <person name="Mata R."/>
            <person name="Mathew T."/>
            <person name="Moen C."/>
            <person name="Morales K."/>
            <person name="Munidasa M."/>
            <person name="Nazareth L."/>
            <person name="Ngo R."/>
            <person name="Nguyen L."/>
            <person name="Okwuonu G."/>
            <person name="Ongeri F."/>
            <person name="Patil S."/>
            <person name="Petrosino J."/>
            <person name="Pham C."/>
            <person name="Pham P."/>
            <person name="Pu L.-L."/>
            <person name="Puazo M."/>
            <person name="Raj R."/>
            <person name="Reid J."/>
            <person name="Rouhana J."/>
            <person name="Saada N."/>
            <person name="Shang Y."/>
            <person name="Simmons D."/>
            <person name="Thornton R."/>
            <person name="Warren J."/>
            <person name="Weissenberger G."/>
            <person name="Zhang J."/>
            <person name="Zhang L."/>
            <person name="Zhou C."/>
            <person name="Zhu D."/>
            <person name="Muzny D."/>
            <person name="Worley K."/>
            <person name="Gibbs R."/>
        </authorList>
    </citation>
    <scope>NUCLEOTIDE SEQUENCE [LARGE SCALE GENOMIC DNA]</scope>
    <source>
        <strain evidence="14 15">DSM 15436</strain>
    </source>
</reference>
<keyword evidence="6 8" id="KW-0446">Lipid-binding</keyword>
<dbReference type="GO" id="GO:0008289">
    <property type="term" value="F:lipid binding"/>
    <property type="evidence" value="ECO:0007669"/>
    <property type="project" value="UniProtKB-KW"/>
</dbReference>
<dbReference type="OrthoDB" id="9807019at2"/>
<dbReference type="PANTHER" id="PTHR30050">
    <property type="entry name" value="CHROMOSOMAL REPLICATION INITIATOR PROTEIN DNAA"/>
    <property type="match status" value="1"/>
</dbReference>
<dbReference type="NCBIfam" id="NF010686">
    <property type="entry name" value="PRK14086.1"/>
    <property type="match status" value="1"/>
</dbReference>
<evidence type="ECO:0000256" key="10">
    <source>
        <dbReference type="RuleBase" id="RU000577"/>
    </source>
</evidence>
<dbReference type="PANTHER" id="PTHR30050:SF2">
    <property type="entry name" value="CHROMOSOMAL REPLICATION INITIATOR PROTEIN DNAA"/>
    <property type="match status" value="1"/>
</dbReference>
<dbReference type="HAMAP" id="MF_00377">
    <property type="entry name" value="DnaA_bact"/>
    <property type="match status" value="1"/>
</dbReference>
<comment type="function">
    <text evidence="8 10">Plays an essential role in the initiation and regulation of chromosomal replication. ATP-DnaA binds to the origin of replication (oriC) to initiate formation of the DNA replication initiation complex once per cell cycle. Binds the DnaA box (a 9 base pair repeat at the origin) and separates the double-stranded (ds)DNA. Forms a right-handed helical filament on oriC DNA; dsDNA binds to the exterior of the filament while single-stranded (ss)DNA is stabiized in the filament's interior. The ATP-DnaA-oriC complex binds and stabilizes one strand of the AT-rich DNA unwinding element (DUE), permitting loading of DNA polymerase. After initiation quickly degrades to an ADP-DnaA complex that is not apt for DNA replication. Binds acidic phospholipids.</text>
</comment>
<evidence type="ECO:0000256" key="5">
    <source>
        <dbReference type="ARBA" id="ARBA00022840"/>
    </source>
</evidence>
<dbReference type="InterPro" id="IPR018312">
    <property type="entry name" value="Chromosome_initiator_DnaA_CS"/>
</dbReference>
<sequence>MEGYSLKEAWEKAVSALNPEDAGPALKSIVSQTQVLGDIEGTILIAVPNEFAKNYIETRQNMLNPLLSFSMGRDVRIAITIDPELESRLQTALEEEASHESESIIANVSAPEATPVAFDSRLNPKYVFDTFVIGSSNRFANAAAAQTAEQPGKVYNPLFIYGDSGLGKTHLIQAIGNYALELAPHLKVRYVSSEEFTNDFINSIRTGRAEDFQRRYREIDILLIDDIQFIQGKEQTVEEFFHTFNTLYNAEKQVIITSDVPPKMLSGLEDRLRSRFEMGLTVDIKPPELETRIAILRKKTIAENLDVDNEVLEYIASRISSNIRELEGALIRVTAYANLTKQEVTRSLAEVVLKDIISDPGDSEITISLIMGQIAEYYQDVTIEHLCSADRTKTLVEARQIAMYLCRELTDLSLPKIGQAFGGRDHTTVMHAYRKISKEINLKREIYNHVTELTSRIKRQARDN</sequence>
<dbReference type="GO" id="GO:0005524">
    <property type="term" value="F:ATP binding"/>
    <property type="evidence" value="ECO:0007669"/>
    <property type="project" value="UniProtKB-UniRule"/>
</dbReference>
<evidence type="ECO:0000256" key="9">
    <source>
        <dbReference type="NCBIfam" id="TIGR00362"/>
    </source>
</evidence>
<evidence type="ECO:0000259" key="12">
    <source>
        <dbReference type="SMART" id="SM00382"/>
    </source>
</evidence>
<evidence type="ECO:0000256" key="11">
    <source>
        <dbReference type="RuleBase" id="RU004227"/>
    </source>
</evidence>
<evidence type="ECO:0000256" key="4">
    <source>
        <dbReference type="ARBA" id="ARBA00022741"/>
    </source>
</evidence>
<evidence type="ECO:0000256" key="1">
    <source>
        <dbReference type="ARBA" id="ARBA00006583"/>
    </source>
</evidence>
<gene>
    <name evidence="8 14" type="primary">dnaA</name>
    <name evidence="14" type="ORF">HMPREF0044_0043</name>
</gene>
<dbReference type="PROSITE" id="PS01008">
    <property type="entry name" value="DNAA"/>
    <property type="match status" value="1"/>
</dbReference>
<protein>
    <recommendedName>
        <fullName evidence="8 9">Chromosomal replication initiator protein DnaA</fullName>
    </recommendedName>
</protein>
<dbReference type="InterPro" id="IPR013159">
    <property type="entry name" value="DnaA_C"/>
</dbReference>
<dbReference type="RefSeq" id="WP_006547040.1">
    <property type="nucleotide sequence ID" value="NZ_DS999545.1"/>
</dbReference>
<keyword evidence="5 8" id="KW-0067">ATP-binding</keyword>
<feature type="domain" description="AAA+ ATPase" evidence="12">
    <location>
        <begin position="154"/>
        <end position="283"/>
    </location>
</feature>
<dbReference type="CDD" id="cd06571">
    <property type="entry name" value="Bac_DnaA_C"/>
    <property type="match status" value="1"/>
</dbReference>
<evidence type="ECO:0000256" key="3">
    <source>
        <dbReference type="ARBA" id="ARBA00022705"/>
    </source>
</evidence>
<dbReference type="Gene3D" id="1.10.8.60">
    <property type="match status" value="1"/>
</dbReference>
<dbReference type="FunFam" id="1.10.8.60:FF:000003">
    <property type="entry name" value="Chromosomal replication initiator protein DnaA"/>
    <property type="match status" value="1"/>
</dbReference>
<dbReference type="GO" id="GO:0006270">
    <property type="term" value="P:DNA replication initiation"/>
    <property type="evidence" value="ECO:0007669"/>
    <property type="project" value="UniProtKB-UniRule"/>
</dbReference>
<dbReference type="InterPro" id="IPR027417">
    <property type="entry name" value="P-loop_NTPase"/>
</dbReference>
<feature type="binding site" evidence="8">
    <location>
        <position position="168"/>
    </location>
    <ligand>
        <name>ATP</name>
        <dbReference type="ChEBI" id="CHEBI:30616"/>
    </ligand>
</feature>
<dbReference type="STRING" id="525245.HMPREF0044_0043"/>
<dbReference type="eggNOG" id="COG0593">
    <property type="taxonomic scope" value="Bacteria"/>
</dbReference>
<evidence type="ECO:0000313" key="14">
    <source>
        <dbReference type="EMBL" id="EEH64306.1"/>
    </source>
</evidence>
<dbReference type="Pfam" id="PF08299">
    <property type="entry name" value="Bac_DnaA_C"/>
    <property type="match status" value="1"/>
</dbReference>
<dbReference type="SMART" id="SM00382">
    <property type="entry name" value="AAA"/>
    <property type="match status" value="1"/>
</dbReference>
<comment type="similarity">
    <text evidence="1 8 11">Belongs to the DnaA family.</text>
</comment>
<evidence type="ECO:0000256" key="6">
    <source>
        <dbReference type="ARBA" id="ARBA00023121"/>
    </source>
</evidence>
<keyword evidence="2 8" id="KW-0963">Cytoplasm</keyword>
<keyword evidence="3 8" id="KW-0235">DNA replication</keyword>
<dbReference type="GO" id="GO:0003688">
    <property type="term" value="F:DNA replication origin binding"/>
    <property type="evidence" value="ECO:0007669"/>
    <property type="project" value="UniProtKB-UniRule"/>
</dbReference>
<dbReference type="InterPro" id="IPR001957">
    <property type="entry name" value="Chromosome_initiator_DnaA"/>
</dbReference>
<dbReference type="AlphaFoldDB" id="C0VY03"/>
<dbReference type="CDD" id="cd00009">
    <property type="entry name" value="AAA"/>
    <property type="match status" value="1"/>
</dbReference>
<dbReference type="Gene3D" id="3.40.50.300">
    <property type="entry name" value="P-loop containing nucleotide triphosphate hydrolases"/>
    <property type="match status" value="1"/>
</dbReference>
<dbReference type="GO" id="GO:0005737">
    <property type="term" value="C:cytoplasm"/>
    <property type="evidence" value="ECO:0007669"/>
    <property type="project" value="UniProtKB-SubCell"/>
</dbReference>
<dbReference type="Proteomes" id="UP000010301">
    <property type="component" value="Unassembled WGS sequence"/>
</dbReference>
<feature type="region of interest" description="Domain I, interacts with DnaA modulators" evidence="8">
    <location>
        <begin position="1"/>
        <end position="98"/>
    </location>
</feature>
<dbReference type="NCBIfam" id="TIGR00362">
    <property type="entry name" value="DnaA"/>
    <property type="match status" value="1"/>
</dbReference>
<comment type="subcellular location">
    <subcellularLocation>
        <location evidence="8">Cytoplasm</location>
    </subcellularLocation>
</comment>
<evidence type="ECO:0000256" key="2">
    <source>
        <dbReference type="ARBA" id="ARBA00022490"/>
    </source>
</evidence>
<keyword evidence="4 8" id="KW-0547">Nucleotide-binding</keyword>
<dbReference type="FunFam" id="3.40.50.300:FF:000150">
    <property type="entry name" value="Chromosomal replication initiator protein DnaA"/>
    <property type="match status" value="1"/>
</dbReference>
<comment type="subunit">
    <text evidence="8">Oligomerizes as a right-handed, spiral filament on DNA at oriC.</text>
</comment>
<organism evidence="14 15">
    <name type="scientific">Gleimia coleocanis DSM 15436</name>
    <dbReference type="NCBI Taxonomy" id="525245"/>
    <lineage>
        <taxon>Bacteria</taxon>
        <taxon>Bacillati</taxon>
        <taxon>Actinomycetota</taxon>
        <taxon>Actinomycetes</taxon>
        <taxon>Actinomycetales</taxon>
        <taxon>Actinomycetaceae</taxon>
        <taxon>Gleimia</taxon>
    </lineage>
</organism>
<comment type="domain">
    <text evidence="8">Domain I is involved in oligomerization and binding regulators, domain II is flexibile and of varying length in different bacteria, domain III forms the AAA+ region, while domain IV binds dsDNA.</text>
</comment>
<dbReference type="InterPro" id="IPR010921">
    <property type="entry name" value="Trp_repressor/repl_initiator"/>
</dbReference>
<feature type="binding site" evidence="8">
    <location>
        <position position="165"/>
    </location>
    <ligand>
        <name>ATP</name>
        <dbReference type="ChEBI" id="CHEBI:30616"/>
    </ligand>
</feature>
<dbReference type="InterPro" id="IPR038454">
    <property type="entry name" value="DnaA_N_sf"/>
</dbReference>
<proteinExistence type="inferred from homology"/>
<evidence type="ECO:0000256" key="7">
    <source>
        <dbReference type="ARBA" id="ARBA00023125"/>
    </source>
</evidence>
<dbReference type="Gene3D" id="1.10.1750.10">
    <property type="match status" value="1"/>
</dbReference>
<comment type="caution">
    <text evidence="8">Lacks conserved residue(s) required for the propagation of feature annotation.</text>
</comment>
<dbReference type="EMBL" id="ACFG01000004">
    <property type="protein sequence ID" value="EEH64306.1"/>
    <property type="molecule type" value="Genomic_DNA"/>
</dbReference>
<dbReference type="SMART" id="SM00760">
    <property type="entry name" value="Bac_DnaA_C"/>
    <property type="match status" value="1"/>
</dbReference>